<name>A0A1C3NYJ7_9ACTN</name>
<keyword evidence="2" id="KW-1185">Reference proteome</keyword>
<dbReference type="Proteomes" id="UP000199013">
    <property type="component" value="Unassembled WGS sequence"/>
</dbReference>
<gene>
    <name evidence="1" type="ORF">FDG2_2857</name>
</gene>
<reference evidence="2" key="1">
    <citation type="submission" date="2016-02" db="EMBL/GenBank/DDBJ databases">
        <authorList>
            <person name="Wibberg D."/>
        </authorList>
    </citation>
    <scope>NUCLEOTIDE SEQUENCE [LARGE SCALE GENOMIC DNA]</scope>
</reference>
<evidence type="ECO:0000313" key="2">
    <source>
        <dbReference type="Proteomes" id="UP000199013"/>
    </source>
</evidence>
<dbReference type="InterPro" id="IPR009241">
    <property type="entry name" value="HigB-like"/>
</dbReference>
<proteinExistence type="predicted"/>
<dbReference type="AlphaFoldDB" id="A0A1C3NYJ7"/>
<sequence length="65" mass="7245">MGVPGGSAGTNEIRILSAFDPAHRAVLLTAGDKSGSWQHWHETAIPVADERYNLHLTEIERRDHR</sequence>
<accession>A0A1C3NYJ7</accession>
<organism evidence="1 2">
    <name type="scientific">Candidatus Protofrankia californiensis</name>
    <dbReference type="NCBI Taxonomy" id="1839754"/>
    <lineage>
        <taxon>Bacteria</taxon>
        <taxon>Bacillati</taxon>
        <taxon>Actinomycetota</taxon>
        <taxon>Actinomycetes</taxon>
        <taxon>Frankiales</taxon>
        <taxon>Frankiaceae</taxon>
        <taxon>Protofrankia</taxon>
    </lineage>
</organism>
<protein>
    <submittedName>
        <fullName evidence="1">Uncharacterized protein</fullName>
    </submittedName>
</protein>
<evidence type="ECO:0000313" key="1">
    <source>
        <dbReference type="EMBL" id="SBW22598.1"/>
    </source>
</evidence>
<dbReference type="Pfam" id="PF05973">
    <property type="entry name" value="Gp49"/>
    <property type="match status" value="1"/>
</dbReference>
<dbReference type="EMBL" id="FLUV01001205">
    <property type="protein sequence ID" value="SBW22598.1"/>
    <property type="molecule type" value="Genomic_DNA"/>
</dbReference>